<keyword evidence="1" id="KW-1133">Transmembrane helix</keyword>
<protein>
    <submittedName>
        <fullName evidence="2">Uncharacterized protein</fullName>
    </submittedName>
</protein>
<dbReference type="AlphaFoldDB" id="A0A1H3BJG6"/>
<dbReference type="EMBL" id="FNOI01000007">
    <property type="protein sequence ID" value="SDX41464.1"/>
    <property type="molecule type" value="Genomic_DNA"/>
</dbReference>
<sequence>MLNNIGLPGLFLIFIALVVILPIGLIVSSNKRKAAERKRMADALEAIAKSKKDDEL</sequence>
<dbReference type="RefSeq" id="WP_170833490.1">
    <property type="nucleotide sequence ID" value="NZ_FNOI01000007.1"/>
</dbReference>
<dbReference type="Proteomes" id="UP000199441">
    <property type="component" value="Unassembled WGS sequence"/>
</dbReference>
<proteinExistence type="predicted"/>
<evidence type="ECO:0000256" key="1">
    <source>
        <dbReference type="SAM" id="Phobius"/>
    </source>
</evidence>
<reference evidence="3" key="1">
    <citation type="submission" date="2016-10" db="EMBL/GenBank/DDBJ databases">
        <authorList>
            <person name="Varghese N."/>
            <person name="Submissions S."/>
        </authorList>
    </citation>
    <scope>NUCLEOTIDE SEQUENCE [LARGE SCALE GENOMIC DNA]</scope>
    <source>
        <strain evidence="3">DSM 26922</strain>
    </source>
</reference>
<evidence type="ECO:0000313" key="3">
    <source>
        <dbReference type="Proteomes" id="UP000199441"/>
    </source>
</evidence>
<keyword evidence="3" id="KW-1185">Reference proteome</keyword>
<gene>
    <name evidence="2" type="ORF">SAMN04488001_3149</name>
</gene>
<keyword evidence="1" id="KW-0812">Transmembrane</keyword>
<organism evidence="2 3">
    <name type="scientific">Litoreibacter albidus</name>
    <dbReference type="NCBI Taxonomy" id="670155"/>
    <lineage>
        <taxon>Bacteria</taxon>
        <taxon>Pseudomonadati</taxon>
        <taxon>Pseudomonadota</taxon>
        <taxon>Alphaproteobacteria</taxon>
        <taxon>Rhodobacterales</taxon>
        <taxon>Roseobacteraceae</taxon>
        <taxon>Litoreibacter</taxon>
    </lineage>
</organism>
<accession>A0A1H3BJG6</accession>
<feature type="transmembrane region" description="Helical" evidence="1">
    <location>
        <begin position="6"/>
        <end position="28"/>
    </location>
</feature>
<keyword evidence="1" id="KW-0472">Membrane</keyword>
<evidence type="ECO:0000313" key="2">
    <source>
        <dbReference type="EMBL" id="SDX41464.1"/>
    </source>
</evidence>
<name>A0A1H3BJG6_9RHOB</name>